<protein>
    <submittedName>
        <fullName evidence="2">Uncharacterized protein</fullName>
    </submittedName>
</protein>
<dbReference type="PATRIC" id="fig|1423772.3.peg.2057"/>
<organism evidence="2 3">
    <name type="scientific">Ligilactobacillus murinus DSM 20452 = NBRC 14221</name>
    <dbReference type="NCBI Taxonomy" id="1423772"/>
    <lineage>
        <taxon>Bacteria</taxon>
        <taxon>Bacillati</taxon>
        <taxon>Bacillota</taxon>
        <taxon>Bacilli</taxon>
        <taxon>Lactobacillales</taxon>
        <taxon>Lactobacillaceae</taxon>
        <taxon>Ligilactobacillus</taxon>
    </lineage>
</organism>
<accession>A0A0R2BA79</accession>
<feature type="transmembrane region" description="Helical" evidence="1">
    <location>
        <begin position="207"/>
        <end position="226"/>
    </location>
</feature>
<dbReference type="AlphaFoldDB" id="A0A0R2BA79"/>
<keyword evidence="1" id="KW-0812">Transmembrane</keyword>
<feature type="transmembrane region" description="Helical" evidence="1">
    <location>
        <begin position="92"/>
        <end position="109"/>
    </location>
</feature>
<evidence type="ECO:0000313" key="2">
    <source>
        <dbReference type="EMBL" id="KRM76184.1"/>
    </source>
</evidence>
<proteinExistence type="predicted"/>
<name>A0A0R2BA79_9LACO</name>
<evidence type="ECO:0000313" key="3">
    <source>
        <dbReference type="Proteomes" id="UP000051612"/>
    </source>
</evidence>
<dbReference type="Proteomes" id="UP000051612">
    <property type="component" value="Unassembled WGS sequence"/>
</dbReference>
<dbReference type="PANTHER" id="PTHR41307:SF1">
    <property type="entry name" value="MEMBRANE PROTEIN"/>
    <property type="match status" value="1"/>
</dbReference>
<evidence type="ECO:0000256" key="1">
    <source>
        <dbReference type="SAM" id="Phobius"/>
    </source>
</evidence>
<gene>
    <name evidence="2" type="ORF">FC48_GL001923</name>
</gene>
<dbReference type="EMBL" id="AYYN01000045">
    <property type="protein sequence ID" value="KRM76184.1"/>
    <property type="molecule type" value="Genomic_DNA"/>
</dbReference>
<feature type="transmembrane region" description="Helical" evidence="1">
    <location>
        <begin position="148"/>
        <end position="168"/>
    </location>
</feature>
<feature type="transmembrane region" description="Helical" evidence="1">
    <location>
        <begin position="174"/>
        <end position="195"/>
    </location>
</feature>
<keyword evidence="1" id="KW-1133">Transmembrane helix</keyword>
<dbReference type="PANTHER" id="PTHR41307">
    <property type="entry name" value="MEMBRANE PROTEIN-RELATED"/>
    <property type="match status" value="1"/>
</dbReference>
<dbReference type="Gene3D" id="1.10.1900.10">
    <property type="entry name" value="c-terminal domain of poly(a) binding protein"/>
    <property type="match status" value="1"/>
</dbReference>
<feature type="transmembrane region" description="Helical" evidence="1">
    <location>
        <begin position="115"/>
        <end position="136"/>
    </location>
</feature>
<dbReference type="SUPFAM" id="SSF158560">
    <property type="entry name" value="BH3980-like"/>
    <property type="match status" value="1"/>
</dbReference>
<keyword evidence="1" id="KW-0472">Membrane</keyword>
<comment type="caution">
    <text evidence="2">The sequence shown here is derived from an EMBL/GenBank/DDBJ whole genome shotgun (WGS) entry which is preliminary data.</text>
</comment>
<feature type="transmembrane region" description="Helical" evidence="1">
    <location>
        <begin position="232"/>
        <end position="251"/>
    </location>
</feature>
<dbReference type="RefSeq" id="WP_056958710.1">
    <property type="nucleotide sequence ID" value="NZ_AYYN01000045.1"/>
</dbReference>
<reference evidence="2 3" key="1">
    <citation type="journal article" date="2015" name="Genome Announc.">
        <title>Expanding the biotechnology potential of lactobacilli through comparative genomics of 213 strains and associated genera.</title>
        <authorList>
            <person name="Sun Z."/>
            <person name="Harris H.M."/>
            <person name="McCann A."/>
            <person name="Guo C."/>
            <person name="Argimon S."/>
            <person name="Zhang W."/>
            <person name="Yang X."/>
            <person name="Jeffery I.B."/>
            <person name="Cooney J.C."/>
            <person name="Kagawa T.F."/>
            <person name="Liu W."/>
            <person name="Song Y."/>
            <person name="Salvetti E."/>
            <person name="Wrobel A."/>
            <person name="Rasinkangas P."/>
            <person name="Parkhill J."/>
            <person name="Rea M.C."/>
            <person name="O'Sullivan O."/>
            <person name="Ritari J."/>
            <person name="Douillard F.P."/>
            <person name="Paul Ross R."/>
            <person name="Yang R."/>
            <person name="Briner A.E."/>
            <person name="Felis G.E."/>
            <person name="de Vos W.M."/>
            <person name="Barrangou R."/>
            <person name="Klaenhammer T.R."/>
            <person name="Caufield P.W."/>
            <person name="Cui Y."/>
            <person name="Zhang H."/>
            <person name="O'Toole P.W."/>
        </authorList>
    </citation>
    <scope>NUCLEOTIDE SEQUENCE [LARGE SCALE GENOMIC DNA]</scope>
    <source>
        <strain evidence="2 3">DSM 20452</strain>
    </source>
</reference>
<sequence>MEPLSEKNNQLREKLTRENRKYYENLLLYLRIKGKDELVTEAVLLEILQDMLEAQANGRSAQQYFGADPKVAADELVTEINGAKQANLKENLSLNVFIFCLITLLAFTHTEINVIAYMIEIVGMVILLNITLTLLATDAFKRVSWRSYLGVGVAFMVYVGVLLLSDYFTPKTLIYPLGPATLWGIGALFVIYLVLYFKWNDHFSSGLFYIGALAFAATLVHLPLTGNIFQTLWGQVSLLVMLALILTVKAFKFKK</sequence>